<comment type="subcellular location">
    <subcellularLocation>
        <location evidence="2">Cell membrane</location>
        <topology evidence="2">Multi-pass membrane protein</topology>
    </subcellularLocation>
</comment>
<dbReference type="EMBL" id="SMKU01000439">
    <property type="protein sequence ID" value="TDD64525.1"/>
    <property type="molecule type" value="Genomic_DNA"/>
</dbReference>
<feature type="region of interest" description="Disordered" evidence="18">
    <location>
        <begin position="1"/>
        <end position="20"/>
    </location>
</feature>
<evidence type="ECO:0000256" key="11">
    <source>
        <dbReference type="ARBA" id="ARBA00022967"/>
    </source>
</evidence>
<evidence type="ECO:0000256" key="19">
    <source>
        <dbReference type="SAM" id="Phobius"/>
    </source>
</evidence>
<comment type="catalytic activity">
    <reaction evidence="16">
        <text>a quinol + 2 Fe(III)-[cytochrome c](out) = a quinone + 2 Fe(II)-[cytochrome c](out) + 2 H(+)(out)</text>
        <dbReference type="Rhea" id="RHEA:11484"/>
        <dbReference type="Rhea" id="RHEA-COMP:10350"/>
        <dbReference type="Rhea" id="RHEA-COMP:14399"/>
        <dbReference type="ChEBI" id="CHEBI:15378"/>
        <dbReference type="ChEBI" id="CHEBI:24646"/>
        <dbReference type="ChEBI" id="CHEBI:29033"/>
        <dbReference type="ChEBI" id="CHEBI:29034"/>
        <dbReference type="ChEBI" id="CHEBI:132124"/>
        <dbReference type="EC" id="7.1.1.8"/>
    </reaction>
</comment>
<keyword evidence="11" id="KW-1278">Translocase</keyword>
<name>A0A4R4ZZK5_9ACTN</name>
<dbReference type="EC" id="7.1.1.8" evidence="3"/>
<evidence type="ECO:0000256" key="12">
    <source>
        <dbReference type="ARBA" id="ARBA00022982"/>
    </source>
</evidence>
<dbReference type="PROSITE" id="PS51002">
    <property type="entry name" value="CYTB_NTER"/>
    <property type="match status" value="1"/>
</dbReference>
<evidence type="ECO:0000256" key="2">
    <source>
        <dbReference type="ARBA" id="ARBA00004651"/>
    </source>
</evidence>
<evidence type="ECO:0000256" key="9">
    <source>
        <dbReference type="ARBA" id="ARBA00022692"/>
    </source>
</evidence>
<keyword evidence="15 19" id="KW-0472">Membrane</keyword>
<dbReference type="SUPFAM" id="SSF81342">
    <property type="entry name" value="Transmembrane di-heme cytochromes"/>
    <property type="match status" value="1"/>
</dbReference>
<evidence type="ECO:0000256" key="18">
    <source>
        <dbReference type="SAM" id="MobiDB-lite"/>
    </source>
</evidence>
<dbReference type="AlphaFoldDB" id="A0A4R4ZZK5"/>
<evidence type="ECO:0000256" key="14">
    <source>
        <dbReference type="ARBA" id="ARBA00023004"/>
    </source>
</evidence>
<keyword evidence="6" id="KW-1003">Cell membrane</keyword>
<dbReference type="GO" id="GO:0046872">
    <property type="term" value="F:metal ion binding"/>
    <property type="evidence" value="ECO:0007669"/>
    <property type="project" value="UniProtKB-KW"/>
</dbReference>
<keyword evidence="5" id="KW-0813">Transport</keyword>
<feature type="domain" description="Cytochrome b/b6 N-terminal region profile" evidence="20">
    <location>
        <begin position="24"/>
        <end position="250"/>
    </location>
</feature>
<proteinExistence type="predicted"/>
<evidence type="ECO:0000256" key="1">
    <source>
        <dbReference type="ARBA" id="ARBA00001971"/>
    </source>
</evidence>
<evidence type="ECO:0000313" key="21">
    <source>
        <dbReference type="EMBL" id="TDD64525.1"/>
    </source>
</evidence>
<comment type="cofactor">
    <cofactor evidence="1">
        <name>heme</name>
        <dbReference type="ChEBI" id="CHEBI:30413"/>
    </cofactor>
</comment>
<dbReference type="GO" id="GO:0016491">
    <property type="term" value="F:oxidoreductase activity"/>
    <property type="evidence" value="ECO:0007669"/>
    <property type="project" value="InterPro"/>
</dbReference>
<dbReference type="GO" id="GO:0008121">
    <property type="term" value="F:quinol-cytochrome-c reductase activity"/>
    <property type="evidence" value="ECO:0007669"/>
    <property type="project" value="UniProtKB-EC"/>
</dbReference>
<dbReference type="Pfam" id="PF13631">
    <property type="entry name" value="Cytochrom_B_N_2"/>
    <property type="match status" value="1"/>
</dbReference>
<keyword evidence="14" id="KW-0408">Iron</keyword>
<organism evidence="21 22">
    <name type="scientific">Actinomadura rubrisoli</name>
    <dbReference type="NCBI Taxonomy" id="2530368"/>
    <lineage>
        <taxon>Bacteria</taxon>
        <taxon>Bacillati</taxon>
        <taxon>Actinomycetota</taxon>
        <taxon>Actinomycetes</taxon>
        <taxon>Streptosporangiales</taxon>
        <taxon>Thermomonosporaceae</taxon>
        <taxon>Actinomadura</taxon>
    </lineage>
</organism>
<evidence type="ECO:0000256" key="17">
    <source>
        <dbReference type="ARBA" id="ARBA00029568"/>
    </source>
</evidence>
<feature type="transmembrane region" description="Helical" evidence="19">
    <location>
        <begin position="122"/>
        <end position="141"/>
    </location>
</feature>
<dbReference type="InterPro" id="IPR036150">
    <property type="entry name" value="Cyt_b/b6_C_sf"/>
</dbReference>
<evidence type="ECO:0000256" key="10">
    <source>
        <dbReference type="ARBA" id="ARBA00022723"/>
    </source>
</evidence>
<dbReference type="PANTHER" id="PTHR19271:SF16">
    <property type="entry name" value="CYTOCHROME B"/>
    <property type="match status" value="1"/>
</dbReference>
<evidence type="ECO:0000313" key="22">
    <source>
        <dbReference type="Proteomes" id="UP000294513"/>
    </source>
</evidence>
<keyword evidence="12" id="KW-0249">Electron transport</keyword>
<evidence type="ECO:0000256" key="13">
    <source>
        <dbReference type="ARBA" id="ARBA00022989"/>
    </source>
</evidence>
<feature type="transmembrane region" description="Helical" evidence="19">
    <location>
        <begin position="423"/>
        <end position="444"/>
    </location>
</feature>
<reference evidence="21 22" key="1">
    <citation type="submission" date="2019-03" db="EMBL/GenBank/DDBJ databases">
        <title>Draft genome sequences of novel Actinobacteria.</title>
        <authorList>
            <person name="Sahin N."/>
            <person name="Ay H."/>
            <person name="Saygin H."/>
        </authorList>
    </citation>
    <scope>NUCLEOTIDE SEQUENCE [LARGE SCALE GENOMIC DNA]</scope>
    <source>
        <strain evidence="21 22">H3C3</strain>
    </source>
</reference>
<feature type="transmembrane region" description="Helical" evidence="19">
    <location>
        <begin position="153"/>
        <end position="173"/>
    </location>
</feature>
<dbReference type="RefSeq" id="WP_131903016.1">
    <property type="nucleotide sequence ID" value="NZ_SMKU01000439.1"/>
</dbReference>
<keyword evidence="7" id="KW-0349">Heme</keyword>
<feature type="transmembrane region" description="Helical" evidence="19">
    <location>
        <begin position="185"/>
        <end position="207"/>
    </location>
</feature>
<dbReference type="GO" id="GO:0005886">
    <property type="term" value="C:plasma membrane"/>
    <property type="evidence" value="ECO:0007669"/>
    <property type="project" value="UniProtKB-SubCell"/>
</dbReference>
<feature type="transmembrane region" description="Helical" evidence="19">
    <location>
        <begin position="384"/>
        <end position="403"/>
    </location>
</feature>
<evidence type="ECO:0000256" key="5">
    <source>
        <dbReference type="ARBA" id="ARBA00022448"/>
    </source>
</evidence>
<dbReference type="FunFam" id="1.20.810.10:FF:000007">
    <property type="entry name" value="Ubiquinol-cytochrome C reductase B subunit"/>
    <property type="match status" value="1"/>
</dbReference>
<evidence type="ECO:0000256" key="16">
    <source>
        <dbReference type="ARBA" id="ARBA00029351"/>
    </source>
</evidence>
<dbReference type="InterPro" id="IPR027387">
    <property type="entry name" value="Cytb/b6-like_sf"/>
</dbReference>
<evidence type="ECO:0000256" key="15">
    <source>
        <dbReference type="ARBA" id="ARBA00023136"/>
    </source>
</evidence>
<evidence type="ECO:0000256" key="7">
    <source>
        <dbReference type="ARBA" id="ARBA00022617"/>
    </source>
</evidence>
<dbReference type="GO" id="GO:0022904">
    <property type="term" value="P:respiratory electron transport chain"/>
    <property type="evidence" value="ECO:0007669"/>
    <property type="project" value="InterPro"/>
</dbReference>
<feature type="transmembrane region" description="Helical" evidence="19">
    <location>
        <begin position="219"/>
        <end position="243"/>
    </location>
</feature>
<dbReference type="InterPro" id="IPR005797">
    <property type="entry name" value="Cyt_b/b6_N"/>
</dbReference>
<keyword evidence="22" id="KW-1185">Reference proteome</keyword>
<protein>
    <recommendedName>
        <fullName evidence="4">Cytochrome bc1 complex cytochrome b subunit</fullName>
        <ecNumber evidence="3">7.1.1.8</ecNumber>
    </recommendedName>
    <alternativeName>
        <fullName evidence="17">Cytochrome bc1 reductase complex subunit QcrB</fullName>
    </alternativeName>
</protein>
<feature type="transmembrane region" description="Helical" evidence="19">
    <location>
        <begin position="343"/>
        <end position="364"/>
    </location>
</feature>
<gene>
    <name evidence="21" type="ORF">E1298_42295</name>
</gene>
<accession>A0A4R4ZZK5</accession>
<evidence type="ECO:0000256" key="8">
    <source>
        <dbReference type="ARBA" id="ARBA00022660"/>
    </source>
</evidence>
<dbReference type="InterPro" id="IPR016174">
    <property type="entry name" value="Di-haem_cyt_TM"/>
</dbReference>
<feature type="region of interest" description="Disordered" evidence="18">
    <location>
        <begin position="528"/>
        <end position="559"/>
    </location>
</feature>
<evidence type="ECO:0000256" key="4">
    <source>
        <dbReference type="ARBA" id="ARBA00016116"/>
    </source>
</evidence>
<dbReference type="SUPFAM" id="SSF81648">
    <property type="entry name" value="a domain/subunit of cytochrome bc1 complex (Ubiquinol-cytochrome c reductase)"/>
    <property type="match status" value="1"/>
</dbReference>
<keyword evidence="8" id="KW-0679">Respiratory chain</keyword>
<dbReference type="PANTHER" id="PTHR19271">
    <property type="entry name" value="CYTOCHROME B"/>
    <property type="match status" value="1"/>
</dbReference>
<dbReference type="Proteomes" id="UP000294513">
    <property type="component" value="Unassembled WGS sequence"/>
</dbReference>
<feature type="compositionally biased region" description="Gly residues" evidence="18">
    <location>
        <begin position="1"/>
        <end position="12"/>
    </location>
</feature>
<comment type="caution">
    <text evidence="21">The sequence shown here is derived from an EMBL/GenBank/DDBJ whole genome shotgun (WGS) entry which is preliminary data.</text>
</comment>
<feature type="transmembrane region" description="Helical" evidence="19">
    <location>
        <begin position="57"/>
        <end position="76"/>
    </location>
</feature>
<evidence type="ECO:0000256" key="3">
    <source>
        <dbReference type="ARBA" id="ARBA00012951"/>
    </source>
</evidence>
<keyword evidence="9 19" id="KW-0812">Transmembrane</keyword>
<sequence length="559" mass="61218">MAGTRAPGGGQAGTRKAPRTVDATARALDERFGTTGFARKALRKAFPDQWSFLVGEIAMYSFVIILLTGVFLTLFFKPSMHEVIYDGSYTKLRGVEMSEAYASSLKISFDVRGGLLVRQIHHWSTLIFMGAILVHLLRNFFTGAFRKPRELNWVLGVTMFMLVMLNGLFGYSLPDDLLSGTGIRILEGVLASIPLVGSYAVMFLFGGEFPGNDIIPRLYVIHVLLIPGILAALIPLHAIVLTWRQTHTQFPGRGSSNTTVRGYPFFPVFMAKTSALFLWVLGVTTLLAAFVQINPIWLFGPYDPGAISAGSQPDWYMGWLEGALRIMPAWEITAWGHTVTLSVIIPSLVVPGILFTGLGAYPFLERWVTGDHQVHHLLDRPRDVPARMGVGVGGVVFYGLLWLAGGNDVLAQRFDVSLFWTTWFFRFAVILGPVLGYIVAYRIAVGLQRRDLGLVRHGLETGIVRQSPEGGFSEVERHLPDEAVAAITDPRPAAAVPLDVPPPVGDVESPRARSRAARIRAALNRRFRADLAHPGPTAEAPALEEARPLADSETAPPGS</sequence>
<evidence type="ECO:0000259" key="20">
    <source>
        <dbReference type="PROSITE" id="PS51002"/>
    </source>
</evidence>
<evidence type="ECO:0000256" key="6">
    <source>
        <dbReference type="ARBA" id="ARBA00022475"/>
    </source>
</evidence>
<keyword evidence="10" id="KW-0479">Metal-binding</keyword>
<dbReference type="Gene3D" id="1.20.810.10">
    <property type="entry name" value="Cytochrome Bc1 Complex, Chain C"/>
    <property type="match status" value="1"/>
</dbReference>
<keyword evidence="13 19" id="KW-1133">Transmembrane helix</keyword>
<dbReference type="OrthoDB" id="9804503at2"/>
<feature type="transmembrane region" description="Helical" evidence="19">
    <location>
        <begin position="276"/>
        <end position="298"/>
    </location>
</feature>